<proteinExistence type="predicted"/>
<feature type="non-terminal residue" evidence="1">
    <location>
        <position position="1"/>
    </location>
</feature>
<keyword evidence="2" id="KW-1185">Reference proteome</keyword>
<dbReference type="InterPro" id="IPR008585">
    <property type="entry name" value="Gamma_PGA_hydro"/>
</dbReference>
<dbReference type="EMBL" id="LNKT01000056">
    <property type="protein sequence ID" value="KYJ85833.1"/>
    <property type="molecule type" value="Genomic_DNA"/>
</dbReference>
<evidence type="ECO:0000313" key="2">
    <source>
        <dbReference type="Proteomes" id="UP000075359"/>
    </source>
</evidence>
<comment type="caution">
    <text evidence="1">The sequence shown here is derived from an EMBL/GenBank/DDBJ whole genome shotgun (WGS) entry which is preliminary data.</text>
</comment>
<dbReference type="InterPro" id="IPR038128">
    <property type="entry name" value="Gamma_PGA_hydro_sf"/>
</dbReference>
<dbReference type="Pfam" id="PF05908">
    <property type="entry name" value="Gamma_PGA_hydro"/>
    <property type="match status" value="1"/>
</dbReference>
<dbReference type="AlphaFoldDB" id="A0A151CF01"/>
<name>A0A151CF01_9BACT</name>
<protein>
    <submittedName>
        <fullName evidence="1">Uncharacterized protein</fullName>
    </submittedName>
</protein>
<sequence>FIGGLNKDLRKTLQKELVNASLNVSFLVKFKGTDEDNICNRETPQGGVQFELTASFRNDAKLRNRFIQVVRENLSAKL</sequence>
<organism evidence="1 2">
    <name type="scientific">Sulfurovum riftiae</name>
    <dbReference type="NCBI Taxonomy" id="1630136"/>
    <lineage>
        <taxon>Bacteria</taxon>
        <taxon>Pseudomonadati</taxon>
        <taxon>Campylobacterota</taxon>
        <taxon>Epsilonproteobacteria</taxon>
        <taxon>Campylobacterales</taxon>
        <taxon>Sulfurovaceae</taxon>
        <taxon>Sulfurovum</taxon>
    </lineage>
</organism>
<evidence type="ECO:0000313" key="1">
    <source>
        <dbReference type="EMBL" id="KYJ85833.1"/>
    </source>
</evidence>
<gene>
    <name evidence="1" type="ORF">AS592_04380</name>
</gene>
<dbReference type="Proteomes" id="UP000075359">
    <property type="component" value="Unassembled WGS sequence"/>
</dbReference>
<dbReference type="RefSeq" id="WP_188093237.1">
    <property type="nucleotide sequence ID" value="NZ_LNKT01000056.1"/>
</dbReference>
<reference evidence="1 2" key="1">
    <citation type="submission" date="2015-11" db="EMBL/GenBank/DDBJ databases">
        <title>Draft genome of Sulfurovum riftiae 1812E, a member of the Epsilonproteobacteria isolated from the tube of the deep-sea hydrothermal vent tubewom Riftia pachyptila.</title>
        <authorList>
            <person name="Vetriani C."/>
            <person name="Giovannelli D."/>
        </authorList>
    </citation>
    <scope>NUCLEOTIDE SEQUENCE [LARGE SCALE GENOMIC DNA]</scope>
    <source>
        <strain evidence="1 2">1812E</strain>
    </source>
</reference>
<dbReference type="Gene3D" id="3.40.630.100">
    <property type="entry name" value="Poly-gamma-glutamate hydrolase, zinc-binding motif"/>
    <property type="match status" value="1"/>
</dbReference>
<accession>A0A151CF01</accession>